<proteinExistence type="predicted"/>
<dbReference type="Proteomes" id="UP000031668">
    <property type="component" value="Unassembled WGS sequence"/>
</dbReference>
<dbReference type="SUPFAM" id="SSF48452">
    <property type="entry name" value="TPR-like"/>
    <property type="match status" value="1"/>
</dbReference>
<dbReference type="Pfam" id="PF14938">
    <property type="entry name" value="SNAP"/>
    <property type="match status" value="1"/>
</dbReference>
<dbReference type="Gene3D" id="1.25.40.10">
    <property type="entry name" value="Tetratricopeptide repeat domain"/>
    <property type="match status" value="1"/>
</dbReference>
<dbReference type="InterPro" id="IPR011990">
    <property type="entry name" value="TPR-like_helical_dom_sf"/>
</dbReference>
<dbReference type="EMBL" id="JWZT01004999">
    <property type="protein sequence ID" value="KII62375.1"/>
    <property type="molecule type" value="Genomic_DNA"/>
</dbReference>
<organism evidence="1 2">
    <name type="scientific">Thelohanellus kitauei</name>
    <name type="common">Myxosporean</name>
    <dbReference type="NCBI Taxonomy" id="669202"/>
    <lineage>
        <taxon>Eukaryota</taxon>
        <taxon>Metazoa</taxon>
        <taxon>Cnidaria</taxon>
        <taxon>Myxozoa</taxon>
        <taxon>Myxosporea</taxon>
        <taxon>Bivalvulida</taxon>
        <taxon>Platysporina</taxon>
        <taxon>Myxobolidae</taxon>
        <taxon>Thelohanellus</taxon>
    </lineage>
</organism>
<evidence type="ECO:0000313" key="2">
    <source>
        <dbReference type="Proteomes" id="UP000031668"/>
    </source>
</evidence>
<dbReference type="OrthoDB" id="9984275at2759"/>
<accession>A0A0C2M5L9</accession>
<protein>
    <submittedName>
        <fullName evidence="1">Uncharacterized protein</fullName>
    </submittedName>
</protein>
<gene>
    <name evidence="1" type="ORF">RF11_02495</name>
</gene>
<sequence length="220" mass="25734">MYLKDYKLAINDFDSAGNCVLKTDTALSLSYYILAMDLLIEMGDHKEAQNYSEKVAARVYLHTKDISLISKFYDNIIEYYAYYVDSDVFYSFINKYRFKRAEYLFKASEYERALEQFVDIIRTNNGTNCDKELTELSFVNACLIAILTQRTDTQKYIDELYRKSSDSQDSVQYLLIKRIIESLHDKNYKGMKDLGERLSINGDNVTLFNARSKEIIDIID</sequence>
<evidence type="ECO:0000313" key="1">
    <source>
        <dbReference type="EMBL" id="KII62375.1"/>
    </source>
</evidence>
<dbReference type="AlphaFoldDB" id="A0A0C2M5L9"/>
<name>A0A0C2M5L9_THEKT</name>
<comment type="caution">
    <text evidence="1">The sequence shown here is derived from an EMBL/GenBank/DDBJ whole genome shotgun (WGS) entry which is preliminary data.</text>
</comment>
<reference evidence="1 2" key="1">
    <citation type="journal article" date="2014" name="Genome Biol. Evol.">
        <title>The genome of the myxosporean Thelohanellus kitauei shows adaptations to nutrient acquisition within its fish host.</title>
        <authorList>
            <person name="Yang Y."/>
            <person name="Xiong J."/>
            <person name="Zhou Z."/>
            <person name="Huo F."/>
            <person name="Miao W."/>
            <person name="Ran C."/>
            <person name="Liu Y."/>
            <person name="Zhang J."/>
            <person name="Feng J."/>
            <person name="Wang M."/>
            <person name="Wang M."/>
            <person name="Wang L."/>
            <person name="Yao B."/>
        </authorList>
    </citation>
    <scope>NUCLEOTIDE SEQUENCE [LARGE SCALE GENOMIC DNA]</scope>
    <source>
        <strain evidence="1">Wuqing</strain>
    </source>
</reference>
<keyword evidence="2" id="KW-1185">Reference proteome</keyword>